<dbReference type="PANTHER" id="PTHR24252:SF7">
    <property type="entry name" value="HYALIN"/>
    <property type="match status" value="1"/>
</dbReference>
<feature type="domain" description="CUB" evidence="4">
    <location>
        <begin position="68"/>
        <end position="180"/>
    </location>
</feature>
<name>A0A8B7YT31_ACAPL</name>
<feature type="disulfide bond" evidence="3">
    <location>
        <begin position="50"/>
        <end position="65"/>
    </location>
</feature>
<evidence type="ECO:0000256" key="3">
    <source>
        <dbReference type="PROSITE-ProRule" id="PRU00124"/>
    </source>
</evidence>
<evidence type="ECO:0000313" key="5">
    <source>
        <dbReference type="Proteomes" id="UP000694845"/>
    </source>
</evidence>
<dbReference type="RefSeq" id="XP_022095857.1">
    <property type="nucleotide sequence ID" value="XM_022240165.1"/>
</dbReference>
<dbReference type="SMART" id="SM00042">
    <property type="entry name" value="CUB"/>
    <property type="match status" value="1"/>
</dbReference>
<dbReference type="SUPFAM" id="SSF52058">
    <property type="entry name" value="L domain-like"/>
    <property type="match status" value="1"/>
</dbReference>
<keyword evidence="1 3" id="KW-1015">Disulfide bond</keyword>
<dbReference type="Gene3D" id="2.60.120.290">
    <property type="entry name" value="Spermadhesin, CUB domain"/>
    <property type="match status" value="1"/>
</dbReference>
<comment type="caution">
    <text evidence="3">Lacks conserved residue(s) required for the propagation of feature annotation.</text>
</comment>
<dbReference type="Gene3D" id="4.10.400.10">
    <property type="entry name" value="Low-density Lipoprotein Receptor"/>
    <property type="match status" value="3"/>
</dbReference>
<dbReference type="KEGG" id="aplc:110982033"/>
<dbReference type="Pfam" id="PF00431">
    <property type="entry name" value="CUB"/>
    <property type="match status" value="1"/>
</dbReference>
<evidence type="ECO:0000256" key="2">
    <source>
        <dbReference type="PROSITE-ProRule" id="PRU00059"/>
    </source>
</evidence>
<accession>A0A8B7YT31</accession>
<organism evidence="5 6">
    <name type="scientific">Acanthaster planci</name>
    <name type="common">Crown-of-thorns starfish</name>
    <dbReference type="NCBI Taxonomy" id="133434"/>
    <lineage>
        <taxon>Eukaryota</taxon>
        <taxon>Metazoa</taxon>
        <taxon>Echinodermata</taxon>
        <taxon>Eleutherozoa</taxon>
        <taxon>Asterozoa</taxon>
        <taxon>Asteroidea</taxon>
        <taxon>Valvatacea</taxon>
        <taxon>Valvatida</taxon>
        <taxon>Acanthasteridae</taxon>
        <taxon>Acanthaster</taxon>
    </lineage>
</organism>
<feature type="disulfide bond" evidence="3">
    <location>
        <begin position="253"/>
        <end position="268"/>
    </location>
</feature>
<dbReference type="SUPFAM" id="SSF57424">
    <property type="entry name" value="LDL receptor-like module"/>
    <property type="match status" value="3"/>
</dbReference>
<dbReference type="SMART" id="SM00192">
    <property type="entry name" value="LDLa"/>
    <property type="match status" value="3"/>
</dbReference>
<dbReference type="Proteomes" id="UP000694845">
    <property type="component" value="Unplaced"/>
</dbReference>
<reference evidence="6" key="1">
    <citation type="submission" date="2025-08" db="UniProtKB">
        <authorList>
            <consortium name="RefSeq"/>
        </authorList>
    </citation>
    <scope>IDENTIFICATION</scope>
</reference>
<dbReference type="OMA" id="PSCEVFN"/>
<evidence type="ECO:0000313" key="6">
    <source>
        <dbReference type="RefSeq" id="XP_022095857.1"/>
    </source>
</evidence>
<dbReference type="SUPFAM" id="SSF49854">
    <property type="entry name" value="Spermadhesin, CUB domain"/>
    <property type="match status" value="1"/>
</dbReference>
<gene>
    <name evidence="6" type="primary">LOC110982033</name>
</gene>
<dbReference type="InterPro" id="IPR032675">
    <property type="entry name" value="LRR_dom_sf"/>
</dbReference>
<feature type="disulfide bond" evidence="3">
    <location>
        <begin position="38"/>
        <end position="56"/>
    </location>
</feature>
<sequence>MTSDSSAEFSGFLLALKGSISIVGRPSCEVFNSSLFDCEDGSCVSPEARCDRHKDCLSGRDEQDCGFCGERIFNVDRGSFSSPGYPNSYPSNLDCKWQIKAEPATNSTLITEILHFKTEKRYDVVELEGRTFYGNAPQTFSLSGTTKVRGIIFRSSEVNVSMTSDSSAEFSGFLLALKGSIGIVGPPSCEVFNSSLFDCEDGSCVSPEARCDGREDCLNGRDEQDCGQPSCEVFNSSLFDCEDGSCVSPEARCNGREDCLNGRDEQVCGSRQIFLYRCMQNLHQTSCWLGWNTHTIRRLPKLTVKMTLAKGNLSTLHSGTFRGFFLLRYLHIRNSYIHSIMSAAFEGLVKLQKL</sequence>
<dbReference type="Pfam" id="PF00057">
    <property type="entry name" value="Ldl_recept_a"/>
    <property type="match status" value="2"/>
</dbReference>
<dbReference type="GeneID" id="110982033"/>
<dbReference type="CDD" id="cd00112">
    <property type="entry name" value="LDLa"/>
    <property type="match status" value="3"/>
</dbReference>
<dbReference type="AlphaFoldDB" id="A0A8B7YT31"/>
<dbReference type="InterPro" id="IPR036055">
    <property type="entry name" value="LDL_receptor-like_sf"/>
</dbReference>
<dbReference type="OrthoDB" id="9990982at2759"/>
<protein>
    <submittedName>
        <fullName evidence="6">Very low-density lipoprotein receptor-like</fullName>
    </submittedName>
</protein>
<dbReference type="InterPro" id="IPR000859">
    <property type="entry name" value="CUB_dom"/>
</dbReference>
<dbReference type="Gene3D" id="3.80.10.10">
    <property type="entry name" value="Ribonuclease Inhibitor"/>
    <property type="match status" value="1"/>
</dbReference>
<dbReference type="InterPro" id="IPR002172">
    <property type="entry name" value="LDrepeatLR_classA_rpt"/>
</dbReference>
<dbReference type="PRINTS" id="PR00261">
    <property type="entry name" value="LDLRECEPTOR"/>
</dbReference>
<feature type="disulfide bond" evidence="3">
    <location>
        <begin position="241"/>
        <end position="259"/>
    </location>
</feature>
<feature type="disulfide bond" evidence="3">
    <location>
        <begin position="199"/>
        <end position="217"/>
    </location>
</feature>
<dbReference type="PANTHER" id="PTHR24252">
    <property type="entry name" value="ACROSIN-RELATED"/>
    <property type="match status" value="1"/>
</dbReference>
<feature type="disulfide bond" evidence="3">
    <location>
        <begin position="211"/>
        <end position="226"/>
    </location>
</feature>
<evidence type="ECO:0000259" key="4">
    <source>
        <dbReference type="PROSITE" id="PS01180"/>
    </source>
</evidence>
<dbReference type="CDD" id="cd00041">
    <property type="entry name" value="CUB"/>
    <property type="match status" value="1"/>
</dbReference>
<evidence type="ECO:0000256" key="1">
    <source>
        <dbReference type="ARBA" id="ARBA00023157"/>
    </source>
</evidence>
<dbReference type="InterPro" id="IPR035914">
    <property type="entry name" value="Sperma_CUB_dom_sf"/>
</dbReference>
<proteinExistence type="predicted"/>
<dbReference type="PROSITE" id="PS50068">
    <property type="entry name" value="LDLRA_2"/>
    <property type="match status" value="3"/>
</dbReference>
<feature type="disulfide bond" evidence="2">
    <location>
        <begin position="68"/>
        <end position="95"/>
    </location>
</feature>
<keyword evidence="5" id="KW-1185">Reference proteome</keyword>
<dbReference type="PROSITE" id="PS01180">
    <property type="entry name" value="CUB"/>
    <property type="match status" value="1"/>
</dbReference>